<dbReference type="OrthoDB" id="269804at2759"/>
<reference evidence="12 13" key="1">
    <citation type="submission" date="2020-11" db="EMBL/GenBank/DDBJ databases">
        <title>Kefir isolates.</title>
        <authorList>
            <person name="Marcisauskas S."/>
            <person name="Kim Y."/>
            <person name="Blasche S."/>
        </authorList>
    </citation>
    <scope>NUCLEOTIDE SEQUENCE [LARGE SCALE GENOMIC DNA]</scope>
    <source>
        <strain evidence="12 13">KR</strain>
    </source>
</reference>
<gene>
    <name evidence="12" type="primary">NEP1</name>
    <name evidence="12" type="ORF">C6P46_003950</name>
</gene>
<keyword evidence="4" id="KW-0698">rRNA processing</keyword>
<dbReference type="Pfam" id="PF03587">
    <property type="entry name" value="EMG1"/>
    <property type="match status" value="1"/>
</dbReference>
<evidence type="ECO:0000256" key="6">
    <source>
        <dbReference type="ARBA" id="ARBA00022679"/>
    </source>
</evidence>
<evidence type="ECO:0000256" key="1">
    <source>
        <dbReference type="ARBA" id="ARBA00004604"/>
    </source>
</evidence>
<keyword evidence="9" id="KW-0694">RNA-binding</keyword>
<keyword evidence="5 12" id="KW-0489">Methyltransferase</keyword>
<comment type="subcellular location">
    <subcellularLocation>
        <location evidence="1">Nucleus</location>
        <location evidence="1">Nucleolus</location>
    </subcellularLocation>
</comment>
<dbReference type="SUPFAM" id="SSF75217">
    <property type="entry name" value="alpha/beta knot"/>
    <property type="match status" value="1"/>
</dbReference>
<evidence type="ECO:0000256" key="7">
    <source>
        <dbReference type="ARBA" id="ARBA00022691"/>
    </source>
</evidence>
<dbReference type="AlphaFoldDB" id="A0A9P6W3J5"/>
<dbReference type="InterPro" id="IPR005304">
    <property type="entry name" value="Rbsml_bgen_MeTrfase_EMG1/NEP1"/>
</dbReference>
<dbReference type="PANTHER" id="PTHR12636:SF5">
    <property type="entry name" value="RIBOSOMAL RNA SMALL SUBUNIT METHYLTRANSFERASE NEP1"/>
    <property type="match status" value="1"/>
</dbReference>
<dbReference type="GO" id="GO:0070475">
    <property type="term" value="P:rRNA base methylation"/>
    <property type="evidence" value="ECO:0007669"/>
    <property type="project" value="InterPro"/>
</dbReference>
<evidence type="ECO:0000256" key="10">
    <source>
        <dbReference type="ARBA" id="ARBA00023242"/>
    </source>
</evidence>
<organism evidence="12 13">
    <name type="scientific">Rhodotorula mucilaginosa</name>
    <name type="common">Yeast</name>
    <name type="synonym">Rhodotorula rubra</name>
    <dbReference type="NCBI Taxonomy" id="5537"/>
    <lineage>
        <taxon>Eukaryota</taxon>
        <taxon>Fungi</taxon>
        <taxon>Dikarya</taxon>
        <taxon>Basidiomycota</taxon>
        <taxon>Pucciniomycotina</taxon>
        <taxon>Microbotryomycetes</taxon>
        <taxon>Sporidiobolales</taxon>
        <taxon>Sporidiobolaceae</taxon>
        <taxon>Rhodotorula</taxon>
    </lineage>
</organism>
<keyword evidence="13" id="KW-1185">Reference proteome</keyword>
<evidence type="ECO:0000256" key="3">
    <source>
        <dbReference type="ARBA" id="ARBA00022517"/>
    </source>
</evidence>
<evidence type="ECO:0000256" key="11">
    <source>
        <dbReference type="SAM" id="MobiDB-lite"/>
    </source>
</evidence>
<dbReference type="GO" id="GO:0019843">
    <property type="term" value="F:rRNA binding"/>
    <property type="evidence" value="ECO:0007669"/>
    <property type="project" value="UniProtKB-KW"/>
</dbReference>
<keyword evidence="8" id="KW-0699">rRNA-binding</keyword>
<dbReference type="GO" id="GO:0070037">
    <property type="term" value="F:rRNA (pseudouridine) methyltransferase activity"/>
    <property type="evidence" value="ECO:0007669"/>
    <property type="project" value="InterPro"/>
</dbReference>
<dbReference type="Proteomes" id="UP000777482">
    <property type="component" value="Unassembled WGS sequence"/>
</dbReference>
<dbReference type="InterPro" id="IPR029026">
    <property type="entry name" value="tRNA_m1G_MTases_N"/>
</dbReference>
<keyword evidence="6" id="KW-0808">Transferase</keyword>
<evidence type="ECO:0000256" key="9">
    <source>
        <dbReference type="ARBA" id="ARBA00022884"/>
    </source>
</evidence>
<comment type="similarity">
    <text evidence="2">Belongs to the class IV-like SAM-binding methyltransferase superfamily. RNA methyltransferase NEP1 family.</text>
</comment>
<comment type="caution">
    <text evidence="12">The sequence shown here is derived from an EMBL/GenBank/DDBJ whole genome shotgun (WGS) entry which is preliminary data.</text>
</comment>
<keyword evidence="7" id="KW-0949">S-adenosyl-L-methionine</keyword>
<keyword evidence="3" id="KW-0690">Ribosome biogenesis</keyword>
<accession>A0A9P6W3J5</accession>
<feature type="region of interest" description="Disordered" evidence="11">
    <location>
        <begin position="1"/>
        <end position="98"/>
    </location>
</feature>
<evidence type="ECO:0000256" key="8">
    <source>
        <dbReference type="ARBA" id="ARBA00022730"/>
    </source>
</evidence>
<evidence type="ECO:0000313" key="12">
    <source>
        <dbReference type="EMBL" id="KAG0661538.1"/>
    </source>
</evidence>
<sequence>MSTAASTSAGASAEPATVNGSSAAAAADAAKKQGSSLSVSAPSFVPSTTTGKSGSAAIPIEKPNKPVSRKRPAPGSPPLNPTMIPAAPKAPKTNAEKDSTRRLIVVLEQACLETYKHSAPAGQRGGKGDDKYSLLNCDDHQGVLAKMGRDIAHARPDITHQCLLTLLDSPLNKAGRLQVYIHTAKGVLIEVNPAVRIPRTFKRFSGLMVQLLHRLSIRSINGSEKLLKVIKNPITDHLPSQCHKITLSFDAKPVRLRDYLPTIADTHSICVFVGAMAHGPDNFADHLVDEKIAISEYSLSASVACGKFCCATEDLFGVL</sequence>
<dbReference type="EMBL" id="PUHQ01000034">
    <property type="protein sequence ID" value="KAG0661538.1"/>
    <property type="molecule type" value="Genomic_DNA"/>
</dbReference>
<name>A0A9P6W3J5_RHOMI</name>
<feature type="compositionally biased region" description="Low complexity" evidence="11">
    <location>
        <begin position="1"/>
        <end position="28"/>
    </location>
</feature>
<feature type="compositionally biased region" description="Polar residues" evidence="11">
    <location>
        <begin position="33"/>
        <end position="53"/>
    </location>
</feature>
<dbReference type="GO" id="GO:0032040">
    <property type="term" value="C:small-subunit processome"/>
    <property type="evidence" value="ECO:0007669"/>
    <property type="project" value="TreeGrafter"/>
</dbReference>
<evidence type="ECO:0000256" key="2">
    <source>
        <dbReference type="ARBA" id="ARBA00008115"/>
    </source>
</evidence>
<evidence type="ECO:0000313" key="13">
    <source>
        <dbReference type="Proteomes" id="UP000777482"/>
    </source>
</evidence>
<dbReference type="InterPro" id="IPR029028">
    <property type="entry name" value="Alpha/beta_knot_MTases"/>
</dbReference>
<protein>
    <submittedName>
        <fullName evidence="12">18S rRNA pseudouridine methyltransferase</fullName>
    </submittedName>
</protein>
<proteinExistence type="inferred from homology"/>
<evidence type="ECO:0000256" key="5">
    <source>
        <dbReference type="ARBA" id="ARBA00022603"/>
    </source>
</evidence>
<evidence type="ECO:0000256" key="4">
    <source>
        <dbReference type="ARBA" id="ARBA00022552"/>
    </source>
</evidence>
<dbReference type="Gene3D" id="3.40.1280.10">
    <property type="match status" value="1"/>
</dbReference>
<dbReference type="CDD" id="cd18088">
    <property type="entry name" value="Nep1-like"/>
    <property type="match status" value="1"/>
</dbReference>
<keyword evidence="10" id="KW-0539">Nucleus</keyword>
<dbReference type="FunFam" id="3.40.1280.10:FF:000003">
    <property type="entry name" value="Ribosomal RNA small subunit methyltransferase"/>
    <property type="match status" value="1"/>
</dbReference>
<dbReference type="PANTHER" id="PTHR12636">
    <property type="entry name" value="NEP1/MRA1"/>
    <property type="match status" value="1"/>
</dbReference>